<protein>
    <submittedName>
        <fullName evidence="1">DUF1320 family protein</fullName>
    </submittedName>
</protein>
<accession>A0ABR9DII0</accession>
<name>A0ABR9DII0_9GAMM</name>
<gene>
    <name evidence="1" type="ORF">EBB_20900</name>
</gene>
<dbReference type="Pfam" id="PF07030">
    <property type="entry name" value="Phage_Mu_Gp36"/>
    <property type="match status" value="1"/>
</dbReference>
<reference evidence="1 2" key="1">
    <citation type="submission" date="2020-09" db="EMBL/GenBank/DDBJ databases">
        <title>Methylomonas albis sp. nov. and Methylomonas fluvii sp. nov.: Two cold-adapted methanotrophs from the River Elbe and an amended description of Methylovulum psychrotolerans strain Eb1.</title>
        <authorList>
            <person name="Bussmann I.K."/>
            <person name="Klings K.-W."/>
            <person name="Warnstedt J."/>
            <person name="Hoppert M."/>
            <person name="Saborowski A."/>
            <person name="Horn F."/>
            <person name="Liebner S."/>
        </authorList>
    </citation>
    <scope>NUCLEOTIDE SEQUENCE [LARGE SCALE GENOMIC DNA]</scope>
    <source>
        <strain evidence="1 2">EbB</strain>
    </source>
</reference>
<comment type="caution">
    <text evidence="1">The sequence shown here is derived from an EMBL/GenBank/DDBJ whole genome shotgun (WGS) entry which is preliminary data.</text>
</comment>
<dbReference type="Proteomes" id="UP000641152">
    <property type="component" value="Unassembled WGS sequence"/>
</dbReference>
<dbReference type="EMBL" id="JACXST010000003">
    <property type="protein sequence ID" value="MBD9362911.1"/>
    <property type="molecule type" value="Genomic_DNA"/>
</dbReference>
<organism evidence="1 2">
    <name type="scientific">Methylomonas fluvii</name>
    <dbReference type="NCBI Taxonomy" id="1854564"/>
    <lineage>
        <taxon>Bacteria</taxon>
        <taxon>Pseudomonadati</taxon>
        <taxon>Pseudomonadota</taxon>
        <taxon>Gammaproteobacteria</taxon>
        <taxon>Methylococcales</taxon>
        <taxon>Methylococcaceae</taxon>
        <taxon>Methylomonas</taxon>
    </lineage>
</organism>
<dbReference type="RefSeq" id="WP_192395641.1">
    <property type="nucleotide sequence ID" value="NZ_CAJHIU010000003.1"/>
</dbReference>
<evidence type="ECO:0000313" key="2">
    <source>
        <dbReference type="Proteomes" id="UP000641152"/>
    </source>
</evidence>
<proteinExistence type="predicted"/>
<dbReference type="InterPro" id="IPR009752">
    <property type="entry name" value="Phage_Mu_GpJ"/>
</dbReference>
<keyword evidence="2" id="KW-1185">Reference proteome</keyword>
<sequence length="167" mass="17755">MPFATRADLLARTNARRLFQLAVPADVAMPPDASLRLAIDGGDLSGYTPGEQAALGLALDAIDTALADADQVLISAGVPDGTQTSLLARMASTIALFYLQGAERMTAEVQKAYDGVMDMIKMFKRGELDLVPSPPPGPLDPVISEDLVQFDSAARRYGSTSTVIEDW</sequence>
<evidence type="ECO:0000313" key="1">
    <source>
        <dbReference type="EMBL" id="MBD9362911.1"/>
    </source>
</evidence>